<gene>
    <name evidence="2" type="ORF">R3P38DRAFT_3532851</name>
</gene>
<dbReference type="InterPro" id="IPR037401">
    <property type="entry name" value="SnoaL-like"/>
</dbReference>
<evidence type="ECO:0000259" key="1">
    <source>
        <dbReference type="Pfam" id="PF12680"/>
    </source>
</evidence>
<dbReference type="Proteomes" id="UP001362999">
    <property type="component" value="Unassembled WGS sequence"/>
</dbReference>
<feature type="domain" description="SnoaL-like" evidence="1">
    <location>
        <begin position="25"/>
        <end position="124"/>
    </location>
</feature>
<proteinExistence type="predicted"/>
<dbReference type="Pfam" id="PF12680">
    <property type="entry name" value="SnoaL_2"/>
    <property type="match status" value="1"/>
</dbReference>
<dbReference type="EMBL" id="JAWWNJ010000034">
    <property type="protein sequence ID" value="KAK7024886.1"/>
    <property type="molecule type" value="Genomic_DNA"/>
</dbReference>
<reference evidence="2 3" key="1">
    <citation type="journal article" date="2024" name="J Genomics">
        <title>Draft genome sequencing and assembly of Favolaschia claudopus CIRM-BRFM 2984 isolated from oak limbs.</title>
        <authorList>
            <person name="Navarro D."/>
            <person name="Drula E."/>
            <person name="Chaduli D."/>
            <person name="Cazenave R."/>
            <person name="Ahrendt S."/>
            <person name="Wang J."/>
            <person name="Lipzen A."/>
            <person name="Daum C."/>
            <person name="Barry K."/>
            <person name="Grigoriev I.V."/>
            <person name="Favel A."/>
            <person name="Rosso M.N."/>
            <person name="Martin F."/>
        </authorList>
    </citation>
    <scope>NUCLEOTIDE SEQUENCE [LARGE SCALE GENOMIC DNA]</scope>
    <source>
        <strain evidence="2 3">CIRM-BRFM 2984</strain>
    </source>
</reference>
<dbReference type="SUPFAM" id="SSF54427">
    <property type="entry name" value="NTF2-like"/>
    <property type="match status" value="1"/>
</dbReference>
<organism evidence="2 3">
    <name type="scientific">Favolaschia claudopus</name>
    <dbReference type="NCBI Taxonomy" id="2862362"/>
    <lineage>
        <taxon>Eukaryota</taxon>
        <taxon>Fungi</taxon>
        <taxon>Dikarya</taxon>
        <taxon>Basidiomycota</taxon>
        <taxon>Agaricomycotina</taxon>
        <taxon>Agaricomycetes</taxon>
        <taxon>Agaricomycetidae</taxon>
        <taxon>Agaricales</taxon>
        <taxon>Marasmiineae</taxon>
        <taxon>Mycenaceae</taxon>
        <taxon>Favolaschia</taxon>
    </lineage>
</organism>
<comment type="caution">
    <text evidence="2">The sequence shown here is derived from an EMBL/GenBank/DDBJ whole genome shotgun (WGS) entry which is preliminary data.</text>
</comment>
<sequence length="142" mass="16412">MSTLAEKQLQNAQKFLDLLGNPPVDFDAWADLLSPDFVLEYHPATMPMPDGKATRNKAETVPFFKEAWNERFEYIKFASPIDTIQGKDAVVFHVKSYGMHKSGKKYDNEYMFTFKFSGEKIVRMKEFADSKYTTEYFASLHA</sequence>
<keyword evidence="3" id="KW-1185">Reference proteome</keyword>
<accession>A0AAW0BF16</accession>
<dbReference type="Gene3D" id="3.10.450.50">
    <property type="match status" value="1"/>
</dbReference>
<evidence type="ECO:0000313" key="3">
    <source>
        <dbReference type="Proteomes" id="UP001362999"/>
    </source>
</evidence>
<name>A0AAW0BF16_9AGAR</name>
<dbReference type="AlphaFoldDB" id="A0AAW0BF16"/>
<dbReference type="InterPro" id="IPR032710">
    <property type="entry name" value="NTF2-like_dom_sf"/>
</dbReference>
<evidence type="ECO:0000313" key="2">
    <source>
        <dbReference type="EMBL" id="KAK7024886.1"/>
    </source>
</evidence>
<protein>
    <recommendedName>
        <fullName evidence="1">SnoaL-like domain-containing protein</fullName>
    </recommendedName>
</protein>